<reference evidence="2 3" key="1">
    <citation type="submission" date="2016-04" db="EMBL/GenBank/DDBJ databases">
        <title>Evolutionary innovation and constraint leading to complex multicellularity in the Ascomycota.</title>
        <authorList>
            <person name="Cisse O."/>
            <person name="Nguyen A."/>
            <person name="Hewitt D.A."/>
            <person name="Jedd G."/>
            <person name="Stajich J.E."/>
        </authorList>
    </citation>
    <scope>NUCLEOTIDE SEQUENCE [LARGE SCALE GENOMIC DNA]</scope>
    <source>
        <strain evidence="2 3">DAH-3</strain>
    </source>
</reference>
<sequence>MPLAFLHRRSRQLSIDSAPSPDSSFKLLSARYDGGYSTPQWEPPRLDFSRSVSPQKSDGNLVKSQIDPASPYIPQHRLSRTSPQKSEPDLYRARLSQLSPTKKPLPRSSVRSSTLLKALPPAFAKNRDSGFEEDDLKGIFARPECHPVI</sequence>
<protein>
    <submittedName>
        <fullName evidence="2">Uncharacterized protein</fullName>
    </submittedName>
</protein>
<evidence type="ECO:0000313" key="3">
    <source>
        <dbReference type="Proteomes" id="UP000186594"/>
    </source>
</evidence>
<gene>
    <name evidence="2" type="ORF">NEOLI_004294</name>
</gene>
<dbReference type="AlphaFoldDB" id="A0A1U7LUM0"/>
<dbReference type="EMBL" id="LXFE01000217">
    <property type="protein sequence ID" value="OLL26211.1"/>
    <property type="molecule type" value="Genomic_DNA"/>
</dbReference>
<comment type="caution">
    <text evidence="2">The sequence shown here is derived from an EMBL/GenBank/DDBJ whole genome shotgun (WGS) entry which is preliminary data.</text>
</comment>
<evidence type="ECO:0000256" key="1">
    <source>
        <dbReference type="SAM" id="MobiDB-lite"/>
    </source>
</evidence>
<feature type="region of interest" description="Disordered" evidence="1">
    <location>
        <begin position="36"/>
        <end position="89"/>
    </location>
</feature>
<organism evidence="2 3">
    <name type="scientific">Neolecta irregularis (strain DAH-3)</name>
    <dbReference type="NCBI Taxonomy" id="1198029"/>
    <lineage>
        <taxon>Eukaryota</taxon>
        <taxon>Fungi</taxon>
        <taxon>Dikarya</taxon>
        <taxon>Ascomycota</taxon>
        <taxon>Taphrinomycotina</taxon>
        <taxon>Neolectales</taxon>
        <taxon>Neolectaceae</taxon>
        <taxon>Neolecta</taxon>
    </lineage>
</organism>
<dbReference type="Proteomes" id="UP000186594">
    <property type="component" value="Unassembled WGS sequence"/>
</dbReference>
<evidence type="ECO:0000313" key="2">
    <source>
        <dbReference type="EMBL" id="OLL26211.1"/>
    </source>
</evidence>
<name>A0A1U7LUM0_NEOID</name>
<keyword evidence="3" id="KW-1185">Reference proteome</keyword>
<proteinExistence type="predicted"/>
<accession>A0A1U7LUM0</accession>